<dbReference type="PRINTS" id="PR00368">
    <property type="entry name" value="FADPNR"/>
</dbReference>
<dbReference type="PANTHER" id="PTHR43513:SF3">
    <property type="entry name" value="DIHYDROOROTATE DEHYDROGENASE B (NAD(+)), ELECTRON TRANSFER SUBUNIT-RELATED"/>
    <property type="match status" value="1"/>
</dbReference>
<reference evidence="2 3" key="1">
    <citation type="journal article" date="2015" name="Genome Biol. Evol.">
        <title>Distinctive Genome Reduction Rates Revealed by Genomic Analyses of Two Coxiella-Like Endosymbionts in Ticks.</title>
        <authorList>
            <person name="Gottlieb Y."/>
            <person name="Lalzar I."/>
            <person name="Klasson L."/>
        </authorList>
    </citation>
    <scope>NUCLEOTIDE SEQUENCE [LARGE SCALE GENOMIC DNA]</scope>
    <source>
        <strain evidence="2 3">CRt</strain>
    </source>
</reference>
<dbReference type="InterPro" id="IPR017927">
    <property type="entry name" value="FAD-bd_FR_type"/>
</dbReference>
<dbReference type="InterPro" id="IPR017938">
    <property type="entry name" value="Riboflavin_synthase-like_b-brl"/>
</dbReference>
<name>A0ABM5UUH3_9COXI</name>
<dbReference type="PANTHER" id="PTHR43513">
    <property type="entry name" value="DIHYDROOROTATE DEHYDROGENASE B (NAD(+)), ELECTRON TRANSFER SUBUNIT"/>
    <property type="match status" value="1"/>
</dbReference>
<dbReference type="SUPFAM" id="SSF51971">
    <property type="entry name" value="Nucleotide-binding domain"/>
    <property type="match status" value="1"/>
</dbReference>
<dbReference type="InterPro" id="IPR050353">
    <property type="entry name" value="PyrK_electron_transfer"/>
</dbReference>
<evidence type="ECO:0000313" key="3">
    <source>
        <dbReference type="Proteomes" id="UP000063965"/>
    </source>
</evidence>
<accession>A0ABM5UUH3</accession>
<dbReference type="CDD" id="cd06192">
    <property type="entry name" value="DHOD_e_trans_like"/>
    <property type="match status" value="1"/>
</dbReference>
<dbReference type="InterPro" id="IPR039261">
    <property type="entry name" value="FNR_nucleotide-bd"/>
</dbReference>
<gene>
    <name evidence="2" type="ORF">CleRT_07910</name>
</gene>
<protein>
    <submittedName>
        <fullName evidence="2">Pyridine nucleotide-disulfide oxidoreductase family protein</fullName>
    </submittedName>
</protein>
<dbReference type="Gene3D" id="3.50.50.60">
    <property type="entry name" value="FAD/NAD(P)-binding domain"/>
    <property type="match status" value="1"/>
</dbReference>
<dbReference type="Gene3D" id="2.40.30.10">
    <property type="entry name" value="Translation factors"/>
    <property type="match status" value="1"/>
</dbReference>
<sequence length="1167" mass="132248">MTNLPLVLKGFNFPELFTINGLSKLDAAFLIFLKTKDELLHARLLRYREKEPLKPQEISELIIACGPLLETFIADFFSIEKSVNHLRVATLKENTIFAFKKFYVLRQARRLLKKANLIESFSLLDQWVTDQLEENRLNESDREWAIARWGQQLLEAPEDNVAFIEKLTSWCIAALTQLEGKNAVRGWISFHLHKHLNYENLVETVAIPEDAVGRLEGLPESRRYRDGFTLTDSRMERREAMSHVHYCIYCHKTDGDFCSKGFPVKKGDPNQNLKINPLGETLTGCPLDEKISEMHVLKKKGYAIAALATVMIDNPMCPATGHRICNDCMKACIYQKQEPVNIPQTETRVLTDVLELPWGVEIYDLLTRWNPLRQEQYLPKAYNGKKVLIMGMGPAGFALSHFLLMEGFSVVGTDGLKIEPLPSDFIAEPIRNYVDLKKQLDNRVMAGFGGVAEYGITVRWDKNFLKLIYISLLRRPYFQVFGSVRFGGTLLVEDVWRLGFDHLAIAVGAGLPRELQIPNSLAPGMRQANDFLMALQLTGAAKSSSLANLQVRLPAVVIGGGLTAIDTATEVQAYYIAQVEKITQRYEKLSEFFGEKAVRSHFDEVSLEILDEFLNHGRAVGAERLKAKEEDRPVDLVKLLRGWGGVTIAYRRTMQESPAYKRNHEEIIKALEEGIYYAEGLEPKAVKLDAQGWAIALVCQCRVMDEEGVWMVTDEDQTLPARSIFVATGAKPNIAYAYEHRDTFSREDFNYQRFEFKDNQLKEVSEEGHCKIEDFGPFTSYEKGEHRVSFLGDTHPVFHGSVVKAIASAKRTYPKIVKALGHNHRFNGDVIEYNKFRDQMATLFEAKVIAVRRHSPAMVECRIRALMAARNFRAGQFYRLQNFECLSPLIGNTRLQTEALAMIGVNQNADPDVVSFMVLEHGASSRLVATLKPGQPISIMGPTGCYSKISTESQKNIMIIGGALAASHLLSLGPALRKVGHRVFYVALMETANELYCQEELEAVSDVVFWLTQKGGRIKARRSQDRAAQGELISVLRRYAIEQPSLPLQTIDRVYVIGSTHLLRQVQKGREGLLKEYFKPEAEFVASVYGPMQCMMKGVCAQCLQWQIDPSTGKRTKAVYACSWQHQPIELVDIKNIEERFSQNRTQEILSNLWLDYLFATEKIERV</sequence>
<proteinExistence type="predicted"/>
<dbReference type="InterPro" id="IPR009051">
    <property type="entry name" value="Helical_ferredxn"/>
</dbReference>
<organism evidence="2 3">
    <name type="scientific">Candidatus Coxiella mudrowiae</name>
    <dbReference type="NCBI Taxonomy" id="2054173"/>
    <lineage>
        <taxon>Bacteria</taxon>
        <taxon>Pseudomonadati</taxon>
        <taxon>Pseudomonadota</taxon>
        <taxon>Gammaproteobacteria</taxon>
        <taxon>Legionellales</taxon>
        <taxon>Coxiellaceae</taxon>
        <taxon>Coxiella</taxon>
    </lineage>
</organism>
<dbReference type="SUPFAM" id="SSF63380">
    <property type="entry name" value="Riboflavin synthase domain-like"/>
    <property type="match status" value="1"/>
</dbReference>
<dbReference type="PROSITE" id="PS51384">
    <property type="entry name" value="FAD_FR"/>
    <property type="match status" value="1"/>
</dbReference>
<dbReference type="Gene3D" id="3.40.50.80">
    <property type="entry name" value="Nucleotide-binding domain of ferredoxin-NADP reductase (FNR) module"/>
    <property type="match status" value="1"/>
</dbReference>
<feature type="domain" description="FAD-binding FR-type" evidence="1">
    <location>
        <begin position="841"/>
        <end position="949"/>
    </location>
</feature>
<dbReference type="Gene3D" id="1.10.1060.10">
    <property type="entry name" value="Alpha-helical ferredoxin"/>
    <property type="match status" value="1"/>
</dbReference>
<evidence type="ECO:0000259" key="1">
    <source>
        <dbReference type="PROSITE" id="PS51384"/>
    </source>
</evidence>
<dbReference type="Proteomes" id="UP000063965">
    <property type="component" value="Chromosome"/>
</dbReference>
<dbReference type="EMBL" id="CP011126">
    <property type="protein sequence ID" value="AKQ33597.1"/>
    <property type="molecule type" value="Genomic_DNA"/>
</dbReference>
<keyword evidence="3" id="KW-1185">Reference proteome</keyword>
<evidence type="ECO:0000313" key="2">
    <source>
        <dbReference type="EMBL" id="AKQ33597.1"/>
    </source>
</evidence>
<dbReference type="InterPro" id="IPR023753">
    <property type="entry name" value="FAD/NAD-binding_dom"/>
</dbReference>
<dbReference type="InterPro" id="IPR036188">
    <property type="entry name" value="FAD/NAD-bd_sf"/>
</dbReference>
<dbReference type="Pfam" id="PF07992">
    <property type="entry name" value="Pyr_redox_2"/>
    <property type="match status" value="1"/>
</dbReference>